<feature type="compositionally biased region" description="Polar residues" evidence="1">
    <location>
        <begin position="156"/>
        <end position="168"/>
    </location>
</feature>
<comment type="caution">
    <text evidence="2">The sequence shown here is derived from an EMBL/GenBank/DDBJ whole genome shotgun (WGS) entry which is preliminary data.</text>
</comment>
<feature type="region of interest" description="Disordered" evidence="1">
    <location>
        <begin position="77"/>
        <end position="168"/>
    </location>
</feature>
<reference evidence="2 3" key="1">
    <citation type="submission" date="2019-07" db="EMBL/GenBank/DDBJ databases">
        <title>Whole genome shotgun sequence of Methylobacterium haplocladii NBRC 107714.</title>
        <authorList>
            <person name="Hosoyama A."/>
            <person name="Uohara A."/>
            <person name="Ohji S."/>
            <person name="Ichikawa N."/>
        </authorList>
    </citation>
    <scope>NUCLEOTIDE SEQUENCE [LARGE SCALE GENOMIC DNA]</scope>
    <source>
        <strain evidence="2 3">NBRC 107714</strain>
    </source>
</reference>
<evidence type="ECO:0000313" key="2">
    <source>
        <dbReference type="EMBL" id="GEP01256.1"/>
    </source>
</evidence>
<feature type="compositionally biased region" description="Basic and acidic residues" evidence="1">
    <location>
        <begin position="146"/>
        <end position="155"/>
    </location>
</feature>
<name>A0A512IUB6_9HYPH</name>
<gene>
    <name evidence="2" type="ORF">MHA02_36430</name>
</gene>
<feature type="compositionally biased region" description="Low complexity" evidence="1">
    <location>
        <begin position="118"/>
        <end position="141"/>
    </location>
</feature>
<protein>
    <submittedName>
        <fullName evidence="2">Uncharacterized protein</fullName>
    </submittedName>
</protein>
<sequence length="168" mass="17083">MPETGKSLDRPLAGPRPAVSAPDGETSWQELPEQAGVARPSLSPQSSGSPMASGTSLHRPAVAALLLTLGMALSAQAQPGDIKGQDVMGDKNKSANDGWSQAPVPREESASKDAENPGGNSMSNKSDSSSAKTSGESSASNNGSDDPQKPLDHRTPNPSGSNPASPTR</sequence>
<organism evidence="2 3">
    <name type="scientific">Methylobacterium haplocladii</name>
    <dbReference type="NCBI Taxonomy" id="1176176"/>
    <lineage>
        <taxon>Bacteria</taxon>
        <taxon>Pseudomonadati</taxon>
        <taxon>Pseudomonadota</taxon>
        <taxon>Alphaproteobacteria</taxon>
        <taxon>Hyphomicrobiales</taxon>
        <taxon>Methylobacteriaceae</taxon>
        <taxon>Methylobacterium</taxon>
    </lineage>
</organism>
<feature type="compositionally biased region" description="Basic and acidic residues" evidence="1">
    <location>
        <begin position="105"/>
        <end position="115"/>
    </location>
</feature>
<keyword evidence="3" id="KW-1185">Reference proteome</keyword>
<dbReference type="AlphaFoldDB" id="A0A512IUB6"/>
<evidence type="ECO:0000256" key="1">
    <source>
        <dbReference type="SAM" id="MobiDB-lite"/>
    </source>
</evidence>
<evidence type="ECO:0000313" key="3">
    <source>
        <dbReference type="Proteomes" id="UP000321258"/>
    </source>
</evidence>
<accession>A0A512IUB6</accession>
<proteinExistence type="predicted"/>
<feature type="region of interest" description="Disordered" evidence="1">
    <location>
        <begin position="1"/>
        <end position="56"/>
    </location>
</feature>
<feature type="compositionally biased region" description="Polar residues" evidence="1">
    <location>
        <begin position="42"/>
        <end position="56"/>
    </location>
</feature>
<dbReference type="EMBL" id="BJZT01000040">
    <property type="protein sequence ID" value="GEP01256.1"/>
    <property type="molecule type" value="Genomic_DNA"/>
</dbReference>
<dbReference type="Proteomes" id="UP000321258">
    <property type="component" value="Unassembled WGS sequence"/>
</dbReference>